<keyword evidence="3" id="KW-1185">Reference proteome</keyword>
<dbReference type="EMBL" id="JAYWIO010000004">
    <property type="protein sequence ID" value="KAK7267666.1"/>
    <property type="molecule type" value="Genomic_DNA"/>
</dbReference>
<name>A0AAN9F2D1_CROPI</name>
<dbReference type="AlphaFoldDB" id="A0AAN9F2D1"/>
<sequence length="478" mass="52740">MNGNKSSVGLRRSKRKRVFLDDGEAENTSNAHFSSNGNSVVEGYQSVGQSSCRRRIAFRNSLLGNVPISVTGIDSGEFRSNATIQNNALQDITNQLPSVSGMITPQRNESNVLQDISAHNGVCFANSRENAHMTLISEVGKQSLIDSNHVSEVPAVRVMNTTQRKQNHVFQDSRNDSEVCLCNSRDSEDITLKCDIGKHNLLDVQLATQASHYQYCDRQLSGFRGSSNDFSSTQIEHYILKSRGQVQKKMSTLPDSIEESSCMCTPLLWNNVGRNTVYDYAGLDQTVEVPYQLASCSAPISPRKVQKVSTGGVNQIVCDLSKDNMDAQGACVGACHHDTYRDKDAIGTSGCVTNLHNLHSPLSPVKGRRFHYRSLKKIILEISERSTKDTKVGVQPINTVKPVRRKRQECAVPTENVKVVKGVCLIRKANEDVLGNKSDQKIDEASISGQVNRRGVVVGSVSEDPVQVVKRRMNCMRI</sequence>
<evidence type="ECO:0000313" key="2">
    <source>
        <dbReference type="EMBL" id="KAK7267666.1"/>
    </source>
</evidence>
<feature type="region of interest" description="Disordered" evidence="1">
    <location>
        <begin position="1"/>
        <end position="39"/>
    </location>
</feature>
<proteinExistence type="predicted"/>
<evidence type="ECO:0000256" key="1">
    <source>
        <dbReference type="SAM" id="MobiDB-lite"/>
    </source>
</evidence>
<protein>
    <submittedName>
        <fullName evidence="2">Uncharacterized protein</fullName>
    </submittedName>
</protein>
<reference evidence="2 3" key="1">
    <citation type="submission" date="2024-01" db="EMBL/GenBank/DDBJ databases">
        <title>The genomes of 5 underutilized Papilionoideae crops provide insights into root nodulation and disease resistanc.</title>
        <authorList>
            <person name="Yuan L."/>
        </authorList>
    </citation>
    <scope>NUCLEOTIDE SEQUENCE [LARGE SCALE GENOMIC DNA]</scope>
    <source>
        <strain evidence="2">ZHUSHIDOU_FW_LH</strain>
        <tissue evidence="2">Leaf</tissue>
    </source>
</reference>
<evidence type="ECO:0000313" key="3">
    <source>
        <dbReference type="Proteomes" id="UP001372338"/>
    </source>
</evidence>
<comment type="caution">
    <text evidence="2">The sequence shown here is derived from an EMBL/GenBank/DDBJ whole genome shotgun (WGS) entry which is preliminary data.</text>
</comment>
<organism evidence="2 3">
    <name type="scientific">Crotalaria pallida</name>
    <name type="common">Smooth rattlebox</name>
    <name type="synonym">Crotalaria striata</name>
    <dbReference type="NCBI Taxonomy" id="3830"/>
    <lineage>
        <taxon>Eukaryota</taxon>
        <taxon>Viridiplantae</taxon>
        <taxon>Streptophyta</taxon>
        <taxon>Embryophyta</taxon>
        <taxon>Tracheophyta</taxon>
        <taxon>Spermatophyta</taxon>
        <taxon>Magnoliopsida</taxon>
        <taxon>eudicotyledons</taxon>
        <taxon>Gunneridae</taxon>
        <taxon>Pentapetalae</taxon>
        <taxon>rosids</taxon>
        <taxon>fabids</taxon>
        <taxon>Fabales</taxon>
        <taxon>Fabaceae</taxon>
        <taxon>Papilionoideae</taxon>
        <taxon>50 kb inversion clade</taxon>
        <taxon>genistoids sensu lato</taxon>
        <taxon>core genistoids</taxon>
        <taxon>Crotalarieae</taxon>
        <taxon>Crotalaria</taxon>
    </lineage>
</organism>
<accession>A0AAN9F2D1</accession>
<dbReference type="Proteomes" id="UP001372338">
    <property type="component" value="Unassembled WGS sequence"/>
</dbReference>
<gene>
    <name evidence="2" type="ORF">RIF29_20344</name>
</gene>
<feature type="compositionally biased region" description="Polar residues" evidence="1">
    <location>
        <begin position="26"/>
        <end position="39"/>
    </location>
</feature>